<proteinExistence type="predicted"/>
<evidence type="ECO:0000256" key="3">
    <source>
        <dbReference type="ARBA" id="ARBA00022692"/>
    </source>
</evidence>
<evidence type="ECO:0000256" key="6">
    <source>
        <dbReference type="SAM" id="Phobius"/>
    </source>
</evidence>
<feature type="domain" description="EamA" evidence="7">
    <location>
        <begin position="157"/>
        <end position="292"/>
    </location>
</feature>
<keyword evidence="9" id="KW-1185">Reference proteome</keyword>
<dbReference type="InterPro" id="IPR000620">
    <property type="entry name" value="EamA_dom"/>
</dbReference>
<dbReference type="PANTHER" id="PTHR32322">
    <property type="entry name" value="INNER MEMBRANE TRANSPORTER"/>
    <property type="match status" value="1"/>
</dbReference>
<feature type="transmembrane region" description="Helical" evidence="6">
    <location>
        <begin position="249"/>
        <end position="268"/>
    </location>
</feature>
<dbReference type="Pfam" id="PF00892">
    <property type="entry name" value="EamA"/>
    <property type="match status" value="2"/>
</dbReference>
<evidence type="ECO:0000313" key="8">
    <source>
        <dbReference type="EMBL" id="VTU06404.1"/>
    </source>
</evidence>
<reference evidence="8 9" key="1">
    <citation type="submission" date="2019-05" db="EMBL/GenBank/DDBJ databases">
        <authorList>
            <consortium name="Pathogen Informatics"/>
        </authorList>
    </citation>
    <scope>NUCLEOTIDE SEQUENCE [LARGE SCALE GENOMIC DNA]</scope>
    <source>
        <strain evidence="8 9">NM319</strain>
    </source>
</reference>
<dbReference type="Proteomes" id="UP000308167">
    <property type="component" value="Unassembled WGS sequence"/>
</dbReference>
<dbReference type="InterPro" id="IPR050638">
    <property type="entry name" value="AA-Vitamin_Transporters"/>
</dbReference>
<dbReference type="PANTHER" id="PTHR32322:SF18">
    <property type="entry name" value="S-ADENOSYLMETHIONINE_S-ADENOSYLHOMOCYSTEINE TRANSPORTER"/>
    <property type="match status" value="1"/>
</dbReference>
<evidence type="ECO:0000256" key="1">
    <source>
        <dbReference type="ARBA" id="ARBA00004651"/>
    </source>
</evidence>
<feature type="domain" description="EamA" evidence="7">
    <location>
        <begin position="9"/>
        <end position="143"/>
    </location>
</feature>
<keyword evidence="3 6" id="KW-0812">Transmembrane</keyword>
<dbReference type="EMBL" id="CABFKI010000002">
    <property type="protein sequence ID" value="VTU06404.1"/>
    <property type="molecule type" value="Genomic_DNA"/>
</dbReference>
<dbReference type="RefSeq" id="WP_135709264.1">
    <property type="nucleotide sequence ID" value="NZ_CABFKI010000002.1"/>
</dbReference>
<feature type="transmembrane region" description="Helical" evidence="6">
    <location>
        <begin position="274"/>
        <end position="293"/>
    </location>
</feature>
<feature type="transmembrane region" description="Helical" evidence="6">
    <location>
        <begin position="152"/>
        <end position="171"/>
    </location>
</feature>
<comment type="caution">
    <text evidence="8">The sequence shown here is derived from an EMBL/GenBank/DDBJ whole genome shotgun (WGS) entry which is preliminary data.</text>
</comment>
<evidence type="ECO:0000256" key="2">
    <source>
        <dbReference type="ARBA" id="ARBA00022475"/>
    </source>
</evidence>
<protein>
    <submittedName>
        <fullName evidence="8">EamA-like transporter family</fullName>
    </submittedName>
</protein>
<feature type="transmembrane region" description="Helical" evidence="6">
    <location>
        <begin position="36"/>
        <end position="54"/>
    </location>
</feature>
<evidence type="ECO:0000313" key="9">
    <source>
        <dbReference type="Proteomes" id="UP000308167"/>
    </source>
</evidence>
<feature type="transmembrane region" description="Helical" evidence="6">
    <location>
        <begin position="98"/>
        <end position="116"/>
    </location>
</feature>
<dbReference type="SUPFAM" id="SSF103481">
    <property type="entry name" value="Multidrug resistance efflux transporter EmrE"/>
    <property type="match status" value="2"/>
</dbReference>
<sequence>MNNENLIRLTYIVLMGFGFPIMRYMSIHFETLNNNAVRFISGGLLFVFIVLLKYKHEILKIIKEPSIILYLLLLALFMTGNMYFFINGLKYTSALSGSIFAIMAMPLAVIMAAIFFKDEREKVKNISFYFGSFLSLLGSFIFVIYGDNSSENSNFIMGSIFLITAIFIQSIQNLLVKKVSNKLHPIIISASTATLTGIIYLILAHDSGVIYQLYDVNLGLLIGLILAGMYGMLTGMLFAFYIVQKQGVVVFNIIQLLVPLSTAVISYLTLGEEISIYQTVGALIVILGCVISLKKK</sequence>
<comment type="subcellular location">
    <subcellularLocation>
        <location evidence="1">Cell membrane</location>
        <topology evidence="1">Multi-pass membrane protein</topology>
    </subcellularLocation>
</comment>
<feature type="transmembrane region" description="Helical" evidence="6">
    <location>
        <begin position="128"/>
        <end position="146"/>
    </location>
</feature>
<evidence type="ECO:0000256" key="4">
    <source>
        <dbReference type="ARBA" id="ARBA00022989"/>
    </source>
</evidence>
<keyword evidence="2" id="KW-1003">Cell membrane</keyword>
<dbReference type="InterPro" id="IPR037185">
    <property type="entry name" value="EmrE-like"/>
</dbReference>
<dbReference type="GeneID" id="86154813"/>
<keyword evidence="4 6" id="KW-1133">Transmembrane helix</keyword>
<feature type="transmembrane region" description="Helical" evidence="6">
    <location>
        <begin position="66"/>
        <end position="86"/>
    </location>
</feature>
<gene>
    <name evidence="8" type="ORF">SAMEA1410922_00406</name>
</gene>
<keyword evidence="5 6" id="KW-0472">Membrane</keyword>
<name>A0ABY6THK2_9PAST</name>
<feature type="transmembrane region" description="Helical" evidence="6">
    <location>
        <begin position="183"/>
        <end position="203"/>
    </location>
</feature>
<accession>A0ABY6THK2</accession>
<feature type="transmembrane region" description="Helical" evidence="6">
    <location>
        <begin position="7"/>
        <end position="24"/>
    </location>
</feature>
<feature type="transmembrane region" description="Helical" evidence="6">
    <location>
        <begin position="218"/>
        <end position="242"/>
    </location>
</feature>
<evidence type="ECO:0000259" key="7">
    <source>
        <dbReference type="Pfam" id="PF00892"/>
    </source>
</evidence>
<evidence type="ECO:0000256" key="5">
    <source>
        <dbReference type="ARBA" id="ARBA00023136"/>
    </source>
</evidence>
<organism evidence="8 9">
    <name type="scientific">Actinobacillus porcinus</name>
    <dbReference type="NCBI Taxonomy" id="51048"/>
    <lineage>
        <taxon>Bacteria</taxon>
        <taxon>Pseudomonadati</taxon>
        <taxon>Pseudomonadota</taxon>
        <taxon>Gammaproteobacteria</taxon>
        <taxon>Pasteurellales</taxon>
        <taxon>Pasteurellaceae</taxon>
        <taxon>Actinobacillus</taxon>
    </lineage>
</organism>